<evidence type="ECO:0000256" key="6">
    <source>
        <dbReference type="ARBA" id="ARBA00022679"/>
    </source>
</evidence>
<name>A0A1I4UF52_PSUAM</name>
<evidence type="ECO:0000256" key="1">
    <source>
        <dbReference type="ARBA" id="ARBA00004771"/>
    </source>
</evidence>
<keyword evidence="7" id="KW-0319">Glycerol metabolism</keyword>
<feature type="domain" description="O-acyltransferase WSD1-like N-terminal" evidence="12">
    <location>
        <begin position="18"/>
        <end position="286"/>
    </location>
</feature>
<dbReference type="SUPFAM" id="SSF52777">
    <property type="entry name" value="CoA-dependent acyltransferases"/>
    <property type="match status" value="1"/>
</dbReference>
<dbReference type="GO" id="GO:0005886">
    <property type="term" value="C:plasma membrane"/>
    <property type="evidence" value="ECO:0007669"/>
    <property type="project" value="TreeGrafter"/>
</dbReference>
<dbReference type="RefSeq" id="WP_245773329.1">
    <property type="nucleotide sequence ID" value="NZ_FOUY01000004.1"/>
</dbReference>
<protein>
    <recommendedName>
        <fullName evidence="4">diacylglycerol O-acyltransferase</fullName>
        <ecNumber evidence="4">2.3.1.20</ecNumber>
    </recommendedName>
</protein>
<gene>
    <name evidence="14" type="ORF">SAMN05216207_100461</name>
</gene>
<evidence type="ECO:0000256" key="4">
    <source>
        <dbReference type="ARBA" id="ARBA00013244"/>
    </source>
</evidence>
<evidence type="ECO:0000256" key="2">
    <source>
        <dbReference type="ARBA" id="ARBA00005189"/>
    </source>
</evidence>
<dbReference type="GO" id="GO:0001666">
    <property type="term" value="P:response to hypoxia"/>
    <property type="evidence" value="ECO:0007669"/>
    <property type="project" value="TreeGrafter"/>
</dbReference>
<comment type="pathway">
    <text evidence="2">Lipid metabolism.</text>
</comment>
<dbReference type="EMBL" id="FOUY01000004">
    <property type="protein sequence ID" value="SFM87598.1"/>
    <property type="molecule type" value="Genomic_DNA"/>
</dbReference>
<dbReference type="STRING" id="260086.SAMN05216207_100461"/>
<sequence length="482" mass="51562">MTAELPVPAPSWGTSREMSPFEVMMWRAEADDPRYRSPVLAVEVLDAEPEWDRLAAAVDWATRMVPRFRERVREPLAGLGTPYWIHDLDFDLHYHLRRVRIPGSGPGFWEALGPIAEQCAMTPFDRQRPPWEAVLVEGLPGGGAAFLLKMHHVLTDGLGVVQLLSQLHSRKREHDDAKPQPAAPATESPDPLAEVDRLVRREAGMVPAAGRAARDVLGALARPVAAVRAGARYLDSAVRVLSPPAGGASELLRPRGLSWRFAALDVGFPDLRAAGRAAGGSFNDVYLAALLGGFRIYHERQGRPVPGDATLRTSVPVSVRRPGDAAGGNRWAPARLRAPMGLVDPAERIRAVGAQMRVARDEPALESPDVVAPLLARLPGPLLTLVAGGATTGNDLQASNVPGLRSEAFLCGARIERVYPFAPLPGSAAMISVVTHGDTCCVGANLDAAAITDRDLFAECLAAGFGEVLSLHPGSAEPVIVR</sequence>
<feature type="domain" description="O-acyltransferase WSD1 C-terminal" evidence="13">
    <location>
        <begin position="328"/>
        <end position="467"/>
    </location>
</feature>
<comment type="catalytic activity">
    <reaction evidence="10">
        <text>an acyl-CoA + a 1,2-diacyl-sn-glycerol = a triacyl-sn-glycerol + CoA</text>
        <dbReference type="Rhea" id="RHEA:10868"/>
        <dbReference type="ChEBI" id="CHEBI:17815"/>
        <dbReference type="ChEBI" id="CHEBI:57287"/>
        <dbReference type="ChEBI" id="CHEBI:58342"/>
        <dbReference type="ChEBI" id="CHEBI:64615"/>
        <dbReference type="EC" id="2.3.1.20"/>
    </reaction>
</comment>
<dbReference type="GO" id="GO:0006071">
    <property type="term" value="P:glycerol metabolic process"/>
    <property type="evidence" value="ECO:0007669"/>
    <property type="project" value="UniProtKB-KW"/>
</dbReference>
<dbReference type="InterPro" id="IPR023213">
    <property type="entry name" value="CAT-like_dom_sf"/>
</dbReference>
<dbReference type="InterPro" id="IPR045034">
    <property type="entry name" value="O-acyltransferase_WSD1-like"/>
</dbReference>
<evidence type="ECO:0000313" key="14">
    <source>
        <dbReference type="EMBL" id="SFM87598.1"/>
    </source>
</evidence>
<evidence type="ECO:0000259" key="13">
    <source>
        <dbReference type="Pfam" id="PF06974"/>
    </source>
</evidence>
<accession>A0A1I4UF52</accession>
<evidence type="ECO:0000256" key="11">
    <source>
        <dbReference type="SAM" id="MobiDB-lite"/>
    </source>
</evidence>
<keyword evidence="5" id="KW-0444">Lipid biosynthesis</keyword>
<evidence type="ECO:0000256" key="8">
    <source>
        <dbReference type="ARBA" id="ARBA00023098"/>
    </source>
</evidence>
<comment type="pathway">
    <text evidence="1">Glycerolipid metabolism; triacylglycerol biosynthesis.</text>
</comment>
<dbReference type="GO" id="GO:0019432">
    <property type="term" value="P:triglyceride biosynthetic process"/>
    <property type="evidence" value="ECO:0007669"/>
    <property type="project" value="UniProtKB-UniPathway"/>
</dbReference>
<evidence type="ECO:0000256" key="9">
    <source>
        <dbReference type="ARBA" id="ARBA00023315"/>
    </source>
</evidence>
<evidence type="ECO:0000313" key="15">
    <source>
        <dbReference type="Proteomes" id="UP000199614"/>
    </source>
</evidence>
<keyword evidence="6 14" id="KW-0808">Transferase</keyword>
<dbReference type="EC" id="2.3.1.20" evidence="4"/>
<dbReference type="UniPathway" id="UPA00282"/>
<evidence type="ECO:0000256" key="10">
    <source>
        <dbReference type="ARBA" id="ARBA00048109"/>
    </source>
</evidence>
<evidence type="ECO:0000256" key="5">
    <source>
        <dbReference type="ARBA" id="ARBA00022516"/>
    </source>
</evidence>
<dbReference type="PANTHER" id="PTHR31650:SF1">
    <property type="entry name" value="WAX ESTER SYNTHASE_DIACYLGLYCEROL ACYLTRANSFERASE 4-RELATED"/>
    <property type="match status" value="1"/>
</dbReference>
<dbReference type="InterPro" id="IPR004255">
    <property type="entry name" value="O-acyltransferase_WSD1_N"/>
</dbReference>
<dbReference type="Pfam" id="PF06974">
    <property type="entry name" value="WS_DGAT_C"/>
    <property type="match status" value="1"/>
</dbReference>
<dbReference type="GO" id="GO:0071731">
    <property type="term" value="P:response to nitric oxide"/>
    <property type="evidence" value="ECO:0007669"/>
    <property type="project" value="TreeGrafter"/>
</dbReference>
<proteinExistence type="inferred from homology"/>
<comment type="similarity">
    <text evidence="3">Belongs to the long-chain O-acyltransferase family.</text>
</comment>
<keyword evidence="8" id="KW-0443">Lipid metabolism</keyword>
<dbReference type="GO" id="GO:0004144">
    <property type="term" value="F:diacylglycerol O-acyltransferase activity"/>
    <property type="evidence" value="ECO:0007669"/>
    <property type="project" value="UniProtKB-EC"/>
</dbReference>
<dbReference type="InterPro" id="IPR009721">
    <property type="entry name" value="O-acyltransferase_WSD1_C"/>
</dbReference>
<organism evidence="14 15">
    <name type="scientific">Pseudonocardia ammonioxydans</name>
    <dbReference type="NCBI Taxonomy" id="260086"/>
    <lineage>
        <taxon>Bacteria</taxon>
        <taxon>Bacillati</taxon>
        <taxon>Actinomycetota</taxon>
        <taxon>Actinomycetes</taxon>
        <taxon>Pseudonocardiales</taxon>
        <taxon>Pseudonocardiaceae</taxon>
        <taxon>Pseudonocardia</taxon>
    </lineage>
</organism>
<reference evidence="14 15" key="1">
    <citation type="submission" date="2016-10" db="EMBL/GenBank/DDBJ databases">
        <authorList>
            <person name="de Groot N.N."/>
        </authorList>
    </citation>
    <scope>NUCLEOTIDE SEQUENCE [LARGE SCALE GENOMIC DNA]</scope>
    <source>
        <strain evidence="14 15">CGMCC 4.1877</strain>
    </source>
</reference>
<keyword evidence="15" id="KW-1185">Reference proteome</keyword>
<dbReference type="Proteomes" id="UP000199614">
    <property type="component" value="Unassembled WGS sequence"/>
</dbReference>
<evidence type="ECO:0000256" key="7">
    <source>
        <dbReference type="ARBA" id="ARBA00022798"/>
    </source>
</evidence>
<dbReference type="Gene3D" id="3.30.559.10">
    <property type="entry name" value="Chloramphenicol acetyltransferase-like domain"/>
    <property type="match status" value="1"/>
</dbReference>
<dbReference type="PANTHER" id="PTHR31650">
    <property type="entry name" value="O-ACYLTRANSFERASE (WSD1-LIKE) FAMILY PROTEIN"/>
    <property type="match status" value="1"/>
</dbReference>
<dbReference type="AlphaFoldDB" id="A0A1I4UF52"/>
<feature type="region of interest" description="Disordered" evidence="11">
    <location>
        <begin position="169"/>
        <end position="192"/>
    </location>
</feature>
<evidence type="ECO:0000259" key="12">
    <source>
        <dbReference type="Pfam" id="PF03007"/>
    </source>
</evidence>
<dbReference type="GO" id="GO:0051701">
    <property type="term" value="P:biological process involved in interaction with host"/>
    <property type="evidence" value="ECO:0007669"/>
    <property type="project" value="TreeGrafter"/>
</dbReference>
<evidence type="ECO:0000256" key="3">
    <source>
        <dbReference type="ARBA" id="ARBA00009587"/>
    </source>
</evidence>
<dbReference type="Pfam" id="PF03007">
    <property type="entry name" value="WS_DGAT_cat"/>
    <property type="match status" value="1"/>
</dbReference>
<keyword evidence="9 14" id="KW-0012">Acyltransferase</keyword>